<accession>A0ABS7ZAR8</accession>
<dbReference type="RefSeq" id="WP_225563710.1">
    <property type="nucleotide sequence ID" value="NZ_JAIXCQ010000001.1"/>
</dbReference>
<name>A0ABS7ZAR8_9MICO</name>
<evidence type="ECO:0008006" key="3">
    <source>
        <dbReference type="Google" id="ProtNLM"/>
    </source>
</evidence>
<protein>
    <recommendedName>
        <fullName evidence="3">SinR family protein</fullName>
    </recommendedName>
</protein>
<dbReference type="EMBL" id="JAIXCQ010000001">
    <property type="protein sequence ID" value="MCA5891988.1"/>
    <property type="molecule type" value="Genomic_DNA"/>
</dbReference>
<comment type="caution">
    <text evidence="1">The sequence shown here is derived from an EMBL/GenBank/DDBJ whole genome shotgun (WGS) entry which is preliminary data.</text>
</comment>
<reference evidence="1 2" key="1">
    <citation type="submission" date="2021-09" db="EMBL/GenBank/DDBJ databases">
        <title>Isoptericola luteus sp. nov., a novel bacterium isolated from Harbin, the capital city of Heilongjiang province.</title>
        <authorList>
            <person name="Li J."/>
        </authorList>
    </citation>
    <scope>NUCLEOTIDE SEQUENCE [LARGE SCALE GENOMIC DNA]</scope>
    <source>
        <strain evidence="1 2">NEAU-Y5</strain>
    </source>
</reference>
<evidence type="ECO:0000313" key="1">
    <source>
        <dbReference type="EMBL" id="MCA5891988.1"/>
    </source>
</evidence>
<evidence type="ECO:0000313" key="2">
    <source>
        <dbReference type="Proteomes" id="UP001319870"/>
    </source>
</evidence>
<proteinExistence type="predicted"/>
<sequence length="90" mass="10128">MATILITYDLNKPGQDYKAVHEAIKKFPGWAHLMDSTWAVSGVGLTPYSVSDTLRAVMDKSTSLFCVDITGQARQGWLDKDMWEWFDKAA</sequence>
<dbReference type="Proteomes" id="UP001319870">
    <property type="component" value="Unassembled WGS sequence"/>
</dbReference>
<organism evidence="1 2">
    <name type="scientific">Isoptericola luteus</name>
    <dbReference type="NCBI Taxonomy" id="2879484"/>
    <lineage>
        <taxon>Bacteria</taxon>
        <taxon>Bacillati</taxon>
        <taxon>Actinomycetota</taxon>
        <taxon>Actinomycetes</taxon>
        <taxon>Micrococcales</taxon>
        <taxon>Promicromonosporaceae</taxon>
        <taxon>Isoptericola</taxon>
    </lineage>
</organism>
<gene>
    <name evidence="1" type="ORF">LEP48_01310</name>
</gene>
<keyword evidence="2" id="KW-1185">Reference proteome</keyword>